<proteinExistence type="predicted"/>
<name>A0A9D1V8D7_9FIRM</name>
<organism evidence="3 4">
    <name type="scientific">Candidatus Borkfalkia faecipullorum</name>
    <dbReference type="NCBI Taxonomy" id="2838510"/>
    <lineage>
        <taxon>Bacteria</taxon>
        <taxon>Bacillati</taxon>
        <taxon>Bacillota</taxon>
        <taxon>Clostridia</taxon>
        <taxon>Christensenellales</taxon>
        <taxon>Christensenellaceae</taxon>
        <taxon>Candidatus Borkfalkia</taxon>
    </lineage>
</organism>
<dbReference type="EMBL" id="DXFX01000064">
    <property type="protein sequence ID" value="HIX07788.1"/>
    <property type="molecule type" value="Genomic_DNA"/>
</dbReference>
<protein>
    <submittedName>
        <fullName evidence="3">DUF1003 domain-containing protein</fullName>
    </submittedName>
</protein>
<dbReference type="InterPro" id="IPR010406">
    <property type="entry name" value="DUF1003"/>
</dbReference>
<dbReference type="PANTHER" id="PTHR41386">
    <property type="entry name" value="INTEGRAL MEMBRANE PROTEIN-RELATED"/>
    <property type="match status" value="1"/>
</dbReference>
<feature type="compositionally biased region" description="Polar residues" evidence="1">
    <location>
        <begin position="181"/>
        <end position="191"/>
    </location>
</feature>
<keyword evidence="2" id="KW-0472">Membrane</keyword>
<dbReference type="Pfam" id="PF06210">
    <property type="entry name" value="DUF1003"/>
    <property type="match status" value="1"/>
</dbReference>
<accession>A0A9D1V8D7</accession>
<feature type="compositionally biased region" description="Basic and acidic residues" evidence="1">
    <location>
        <begin position="166"/>
        <end position="179"/>
    </location>
</feature>
<reference evidence="3" key="2">
    <citation type="submission" date="2021-04" db="EMBL/GenBank/DDBJ databases">
        <authorList>
            <person name="Gilroy R."/>
        </authorList>
    </citation>
    <scope>NUCLEOTIDE SEQUENCE</scope>
    <source>
        <strain evidence="3">811</strain>
    </source>
</reference>
<keyword evidence="2" id="KW-0812">Transmembrane</keyword>
<reference evidence="3" key="1">
    <citation type="journal article" date="2021" name="PeerJ">
        <title>Extensive microbial diversity within the chicken gut microbiome revealed by metagenomics and culture.</title>
        <authorList>
            <person name="Gilroy R."/>
            <person name="Ravi A."/>
            <person name="Getino M."/>
            <person name="Pursley I."/>
            <person name="Horton D.L."/>
            <person name="Alikhan N.F."/>
            <person name="Baker D."/>
            <person name="Gharbi K."/>
            <person name="Hall N."/>
            <person name="Watson M."/>
            <person name="Adriaenssens E.M."/>
            <person name="Foster-Nyarko E."/>
            <person name="Jarju S."/>
            <person name="Secka A."/>
            <person name="Antonio M."/>
            <person name="Oren A."/>
            <person name="Chaudhuri R.R."/>
            <person name="La Ragione R."/>
            <person name="Hildebrand F."/>
            <person name="Pallen M.J."/>
        </authorList>
    </citation>
    <scope>NUCLEOTIDE SEQUENCE</scope>
    <source>
        <strain evidence="3">811</strain>
    </source>
</reference>
<dbReference type="PANTHER" id="PTHR41386:SF1">
    <property type="entry name" value="MEMBRANE PROTEIN"/>
    <property type="match status" value="1"/>
</dbReference>
<evidence type="ECO:0000313" key="4">
    <source>
        <dbReference type="Proteomes" id="UP000824204"/>
    </source>
</evidence>
<comment type="caution">
    <text evidence="3">The sequence shown here is derived from an EMBL/GenBank/DDBJ whole genome shotgun (WGS) entry which is preliminary data.</text>
</comment>
<dbReference type="AlphaFoldDB" id="A0A9D1V8D7"/>
<evidence type="ECO:0000313" key="3">
    <source>
        <dbReference type="EMBL" id="HIX07788.1"/>
    </source>
</evidence>
<dbReference type="Proteomes" id="UP000824204">
    <property type="component" value="Unassembled WGS sequence"/>
</dbReference>
<feature type="transmembrane region" description="Helical" evidence="2">
    <location>
        <begin position="90"/>
        <end position="112"/>
    </location>
</feature>
<evidence type="ECO:0000256" key="2">
    <source>
        <dbReference type="SAM" id="Phobius"/>
    </source>
</evidence>
<feature type="region of interest" description="Disordered" evidence="1">
    <location>
        <begin position="166"/>
        <end position="191"/>
    </location>
</feature>
<sequence length="191" mass="21433">MKNNKELISEIIKDIKHDMSDEEILSLLAGSKISVNPAKEAKTKISVGQRAADAIAKFAGSWAFIGSFVGVLLLWMALNVCLAAKAFDPYPFILLNLVLSCVAAIQAPLIMMSQNRQEEKDRQRAENDYKVNLKTEILIEDLYKKTNRILARQDAILKYLEGREADGVKPEKTEKKEVGKNNVQEIQEQAK</sequence>
<evidence type="ECO:0000256" key="1">
    <source>
        <dbReference type="SAM" id="MobiDB-lite"/>
    </source>
</evidence>
<feature type="transmembrane region" description="Helical" evidence="2">
    <location>
        <begin position="54"/>
        <end position="78"/>
    </location>
</feature>
<gene>
    <name evidence="3" type="ORF">H9741_04920</name>
</gene>
<keyword evidence="2" id="KW-1133">Transmembrane helix</keyword>